<evidence type="ECO:0000256" key="1">
    <source>
        <dbReference type="SAM" id="MobiDB-lite"/>
    </source>
</evidence>
<feature type="domain" description="RRM" evidence="2">
    <location>
        <begin position="8"/>
        <end position="86"/>
    </location>
</feature>
<evidence type="ECO:0000313" key="4">
    <source>
        <dbReference type="Proteomes" id="UP000646365"/>
    </source>
</evidence>
<dbReference type="RefSeq" id="WP_189049038.1">
    <property type="nucleotide sequence ID" value="NZ_BMJQ01000010.1"/>
</dbReference>
<dbReference type="Pfam" id="PF00076">
    <property type="entry name" value="RRM_1"/>
    <property type="match status" value="1"/>
</dbReference>
<dbReference type="Gene3D" id="3.30.70.330">
    <property type="match status" value="1"/>
</dbReference>
<dbReference type="SUPFAM" id="SSF54928">
    <property type="entry name" value="RNA-binding domain, RBD"/>
    <property type="match status" value="1"/>
</dbReference>
<accession>A0A8J2YWX0</accession>
<dbReference type="InterPro" id="IPR035979">
    <property type="entry name" value="RBD_domain_sf"/>
</dbReference>
<dbReference type="GO" id="GO:0003723">
    <property type="term" value="F:RNA binding"/>
    <property type="evidence" value="ECO:0007669"/>
    <property type="project" value="InterPro"/>
</dbReference>
<dbReference type="SMART" id="SM00360">
    <property type="entry name" value="RRM"/>
    <property type="match status" value="1"/>
</dbReference>
<dbReference type="Proteomes" id="UP000646365">
    <property type="component" value="Unassembled WGS sequence"/>
</dbReference>
<evidence type="ECO:0000313" key="3">
    <source>
        <dbReference type="EMBL" id="GGF30056.1"/>
    </source>
</evidence>
<evidence type="ECO:0000259" key="2">
    <source>
        <dbReference type="PROSITE" id="PS50102"/>
    </source>
</evidence>
<organism evidence="3 4">
    <name type="scientific">Aliidongia dinghuensis</name>
    <dbReference type="NCBI Taxonomy" id="1867774"/>
    <lineage>
        <taxon>Bacteria</taxon>
        <taxon>Pseudomonadati</taxon>
        <taxon>Pseudomonadota</taxon>
        <taxon>Alphaproteobacteria</taxon>
        <taxon>Rhodospirillales</taxon>
        <taxon>Dongiaceae</taxon>
        <taxon>Aliidongia</taxon>
    </lineage>
</organism>
<dbReference type="PROSITE" id="PS50102">
    <property type="entry name" value="RRM"/>
    <property type="match status" value="1"/>
</dbReference>
<sequence>MRPVPFKGNLIVTNLPDDMTAPKLADLFEDYGIVIGAEIRQIPANSGQARIGVVALAPDGAVEKAISAVDRTMVGKRKIKVGRAKPPAPKSAKAAAAASRPKPAPMPAAGPAPVPRPFVAEALDGKIAAPAAKTARTVVVEYKKSRIVRP</sequence>
<comment type="caution">
    <text evidence="3">The sequence shown here is derived from an EMBL/GenBank/DDBJ whole genome shotgun (WGS) entry which is preliminary data.</text>
</comment>
<dbReference type="CDD" id="cd00590">
    <property type="entry name" value="RRM_SF"/>
    <property type="match status" value="1"/>
</dbReference>
<protein>
    <recommendedName>
        <fullName evidence="2">RRM domain-containing protein</fullName>
    </recommendedName>
</protein>
<dbReference type="AlphaFoldDB" id="A0A8J2YWX0"/>
<dbReference type="EMBL" id="BMJQ01000010">
    <property type="protein sequence ID" value="GGF30056.1"/>
    <property type="molecule type" value="Genomic_DNA"/>
</dbReference>
<feature type="compositionally biased region" description="Pro residues" evidence="1">
    <location>
        <begin position="102"/>
        <end position="115"/>
    </location>
</feature>
<dbReference type="InterPro" id="IPR012677">
    <property type="entry name" value="Nucleotide-bd_a/b_plait_sf"/>
</dbReference>
<proteinExistence type="predicted"/>
<reference evidence="3" key="1">
    <citation type="journal article" date="2014" name="Int. J. Syst. Evol. Microbiol.">
        <title>Complete genome sequence of Corynebacterium casei LMG S-19264T (=DSM 44701T), isolated from a smear-ripened cheese.</title>
        <authorList>
            <consortium name="US DOE Joint Genome Institute (JGI-PGF)"/>
            <person name="Walter F."/>
            <person name="Albersmeier A."/>
            <person name="Kalinowski J."/>
            <person name="Ruckert C."/>
        </authorList>
    </citation>
    <scope>NUCLEOTIDE SEQUENCE</scope>
    <source>
        <strain evidence="3">CGMCC 1.15725</strain>
    </source>
</reference>
<keyword evidence="4" id="KW-1185">Reference proteome</keyword>
<feature type="compositionally biased region" description="Low complexity" evidence="1">
    <location>
        <begin position="90"/>
        <end position="101"/>
    </location>
</feature>
<feature type="region of interest" description="Disordered" evidence="1">
    <location>
        <begin position="81"/>
        <end position="115"/>
    </location>
</feature>
<dbReference type="InterPro" id="IPR000504">
    <property type="entry name" value="RRM_dom"/>
</dbReference>
<name>A0A8J2YWX0_9PROT</name>
<gene>
    <name evidence="3" type="ORF">GCM10011611_40170</name>
</gene>
<reference evidence="3" key="2">
    <citation type="submission" date="2020-09" db="EMBL/GenBank/DDBJ databases">
        <authorList>
            <person name="Sun Q."/>
            <person name="Zhou Y."/>
        </authorList>
    </citation>
    <scope>NUCLEOTIDE SEQUENCE</scope>
    <source>
        <strain evidence="3">CGMCC 1.15725</strain>
    </source>
</reference>